<protein>
    <submittedName>
        <fullName evidence="4">Nitrous-oxide reductase</fullName>
    </submittedName>
</protein>
<name>A0ABM7S6C7_9FLAO</name>
<evidence type="ECO:0000256" key="1">
    <source>
        <dbReference type="ARBA" id="ARBA00004196"/>
    </source>
</evidence>
<dbReference type="InterPro" id="IPR001505">
    <property type="entry name" value="Copper_CuA"/>
</dbReference>
<evidence type="ECO:0000256" key="3">
    <source>
        <dbReference type="ARBA" id="ARBA00023008"/>
    </source>
</evidence>
<keyword evidence="3" id="KW-0186">Copper</keyword>
<dbReference type="InterPro" id="IPR015943">
    <property type="entry name" value="WD40/YVTN_repeat-like_dom_sf"/>
</dbReference>
<evidence type="ECO:0000256" key="2">
    <source>
        <dbReference type="ARBA" id="ARBA00022723"/>
    </source>
</evidence>
<gene>
    <name evidence="4" type="primary">nosZ</name>
    <name evidence="4" type="ORF">KK2020170_12060</name>
</gene>
<dbReference type="Proteomes" id="UP000825258">
    <property type="component" value="Chromosome"/>
</dbReference>
<dbReference type="EMBL" id="AP024749">
    <property type="protein sequence ID" value="BCY28338.1"/>
    <property type="molecule type" value="Genomic_DNA"/>
</dbReference>
<dbReference type="SUPFAM" id="SSF49503">
    <property type="entry name" value="Cupredoxins"/>
    <property type="match status" value="1"/>
</dbReference>
<dbReference type="InterPro" id="IPR041114">
    <property type="entry name" value="Nos_propeller"/>
</dbReference>
<dbReference type="PANTHER" id="PTHR42838:SF2">
    <property type="entry name" value="NITROUS-OXIDE REDUCTASE"/>
    <property type="match status" value="1"/>
</dbReference>
<dbReference type="Gene3D" id="2.130.10.10">
    <property type="entry name" value="YVTN repeat-like/Quinoprotein amine dehydrogenase"/>
    <property type="match status" value="1"/>
</dbReference>
<dbReference type="PANTHER" id="PTHR42838">
    <property type="entry name" value="CYTOCHROME C OXIDASE SUBUNIT II"/>
    <property type="match status" value="1"/>
</dbReference>
<organism evidence="4 5">
    <name type="scientific">Flavobacterium okayamense</name>
    <dbReference type="NCBI Taxonomy" id="2830782"/>
    <lineage>
        <taxon>Bacteria</taxon>
        <taxon>Pseudomonadati</taxon>
        <taxon>Bacteroidota</taxon>
        <taxon>Flavobacteriia</taxon>
        <taxon>Flavobacteriales</taxon>
        <taxon>Flavobacteriaceae</taxon>
        <taxon>Flavobacterium</taxon>
    </lineage>
</organism>
<proteinExistence type="predicted"/>
<reference evidence="4 5" key="1">
    <citation type="submission" date="2021-06" db="EMBL/GenBank/DDBJ databases">
        <title>Whole genome sequences of Flavobacterium sp. KK2020170 and assembly.</title>
        <authorList>
            <person name="Kitahara K."/>
            <person name="Miyoshi S."/>
            <person name="Uesaka K."/>
        </authorList>
    </citation>
    <scope>NUCLEOTIDE SEQUENCE [LARGE SCALE GENOMIC DNA]</scope>
    <source>
        <strain evidence="4 5">KK2020170</strain>
    </source>
</reference>
<dbReference type="InterPro" id="IPR026468">
    <property type="entry name" value="Nitrous_oxide_Rdtase_Sec-dep"/>
</dbReference>
<dbReference type="PROSITE" id="PS00078">
    <property type="entry name" value="COX2"/>
    <property type="match status" value="1"/>
</dbReference>
<dbReference type="SUPFAM" id="SSF50974">
    <property type="entry name" value="Nitrous oxide reductase, N-terminal domain"/>
    <property type="match status" value="1"/>
</dbReference>
<evidence type="ECO:0000313" key="4">
    <source>
        <dbReference type="EMBL" id="BCY28338.1"/>
    </source>
</evidence>
<dbReference type="Pfam" id="PF18764">
    <property type="entry name" value="nos_propeller"/>
    <property type="match status" value="1"/>
</dbReference>
<accession>A0ABM7S6C7</accession>
<keyword evidence="2" id="KW-0479">Metal-binding</keyword>
<sequence>MGESGLQLNKKINFISMKNSFIKLSMFSLLTLAFLDSCKPKNTSDAVTGDAASKVYVAPGKYDEFYNFVSGGFSGQMSVYGLPSGRMLKVIPVFSQDAETGWGYSEETKAMLNTSYGYIPWDDAHHPELSQTNGEVDGRWVFINGNNTPRIARIDLKRFKTAEIIELPNSAGNHSSPFITENTEYVVAGTRFGVPGDYENGDVPINTYKENYKAHVSFVKVEDDGKMDIAFQLRLPAVNFDLSHAGKGKSHGWFFFSCYNSEQANTLLEVNASQKDKDFIMAVNWKKAEEYIKAGKGKKEKAKYAVNRWNDETHSATSTIKEEVLVLDATEFEDICYMIPCPKSPHGCDVDPTGEYICGSGKLAALIPVFSYTKMLSAIENKNYEGDYFGLPVLKYDAVLHGEVQKPGLGPLHTEFDGKGNAYTTMFVSSEVVKWDIKTLKVLDRVPTYYSVGHLTIPGGDTKKPFGKYLIAYNKITKDRYLPTGPELTQSAQLYDISGDKMQLLLDFPTIGEPHYAQAAPADLIRNNGQLKFYKLEENKHPFVTKGEKESKVVREGNKVHVYMTSVRSHFAPDNIEGIRVGDEVYFHVTNLEQDWDVPHGFSVRGAKNAELLIMPGETSTLKWIPERVGTSVFYCTDFCSALHQEMQGYIRVSPAGSNVPLTYSVGTNLPKASE</sequence>
<dbReference type="NCBIfam" id="TIGR04246">
    <property type="entry name" value="nitrous_NosZ_Gp"/>
    <property type="match status" value="1"/>
</dbReference>
<dbReference type="InterPro" id="IPR011045">
    <property type="entry name" value="N2O_reductase_N"/>
</dbReference>
<comment type="subcellular location">
    <subcellularLocation>
        <location evidence="1">Cell envelope</location>
    </subcellularLocation>
</comment>
<evidence type="ECO:0000313" key="5">
    <source>
        <dbReference type="Proteomes" id="UP000825258"/>
    </source>
</evidence>
<dbReference type="Gene3D" id="2.60.40.420">
    <property type="entry name" value="Cupredoxins - blue copper proteins"/>
    <property type="match status" value="1"/>
</dbReference>
<keyword evidence="5" id="KW-1185">Reference proteome</keyword>
<dbReference type="InterPro" id="IPR008972">
    <property type="entry name" value="Cupredoxin"/>
</dbReference>
<dbReference type="InterPro" id="IPR051403">
    <property type="entry name" value="NosZ/Cyto_c_oxidase_sub2"/>
</dbReference>